<feature type="transmembrane region" description="Helical" evidence="1">
    <location>
        <begin position="38"/>
        <end position="57"/>
    </location>
</feature>
<feature type="transmembrane region" description="Helical" evidence="1">
    <location>
        <begin position="115"/>
        <end position="138"/>
    </location>
</feature>
<keyword evidence="1" id="KW-1133">Transmembrane helix</keyword>
<comment type="caution">
    <text evidence="2">The sequence shown here is derived from an EMBL/GenBank/DDBJ whole genome shotgun (WGS) entry which is preliminary data.</text>
</comment>
<organism evidence="2 3">
    <name type="scientific">Plutella xylostella</name>
    <name type="common">Diamondback moth</name>
    <name type="synonym">Plutella maculipennis</name>
    <dbReference type="NCBI Taxonomy" id="51655"/>
    <lineage>
        <taxon>Eukaryota</taxon>
        <taxon>Metazoa</taxon>
        <taxon>Ecdysozoa</taxon>
        <taxon>Arthropoda</taxon>
        <taxon>Hexapoda</taxon>
        <taxon>Insecta</taxon>
        <taxon>Pterygota</taxon>
        <taxon>Neoptera</taxon>
        <taxon>Endopterygota</taxon>
        <taxon>Lepidoptera</taxon>
        <taxon>Glossata</taxon>
        <taxon>Ditrysia</taxon>
        <taxon>Yponomeutoidea</taxon>
        <taxon>Plutellidae</taxon>
        <taxon>Plutella</taxon>
    </lineage>
</organism>
<feature type="transmembrane region" description="Helical" evidence="1">
    <location>
        <begin position="77"/>
        <end position="95"/>
    </location>
</feature>
<evidence type="ECO:0000256" key="1">
    <source>
        <dbReference type="SAM" id="Phobius"/>
    </source>
</evidence>
<protein>
    <submittedName>
        <fullName evidence="2">(diamondback moth) hypothetical protein</fullName>
    </submittedName>
</protein>
<dbReference type="EMBL" id="CAJHNJ030000106">
    <property type="protein sequence ID" value="CAG9135520.1"/>
    <property type="molecule type" value="Genomic_DNA"/>
</dbReference>
<keyword evidence="3" id="KW-1185">Reference proteome</keyword>
<sequence>MCNFFDILFRFNISFFVCMLTSFTSIGRFCLLILPIRWISSMLPVPIFMLVAFRRLIILSSKFSCSSSAMPCINRCFFLISFSVCLIFSSIVFIFSFRFLFSSSIPASLPSSADFIFSVTFAVITSVCFSFSSLSIFLSNFDSCSSFIF</sequence>
<feature type="transmembrane region" description="Helical" evidence="1">
    <location>
        <begin position="7"/>
        <end position="26"/>
    </location>
</feature>
<keyword evidence="1" id="KW-0472">Membrane</keyword>
<keyword evidence="1" id="KW-0812">Transmembrane</keyword>
<gene>
    <name evidence="2" type="ORF">PLXY2_LOCUS13792</name>
</gene>
<dbReference type="AlphaFoldDB" id="A0A8S4G4Z5"/>
<accession>A0A8S4G4Z5</accession>
<reference evidence="2" key="1">
    <citation type="submission" date="2020-11" db="EMBL/GenBank/DDBJ databases">
        <authorList>
            <person name="Whiteford S."/>
        </authorList>
    </citation>
    <scope>NUCLEOTIDE SEQUENCE</scope>
</reference>
<evidence type="ECO:0000313" key="2">
    <source>
        <dbReference type="EMBL" id="CAG9135520.1"/>
    </source>
</evidence>
<name>A0A8S4G4Z5_PLUXY</name>
<proteinExistence type="predicted"/>
<evidence type="ECO:0000313" key="3">
    <source>
        <dbReference type="Proteomes" id="UP000653454"/>
    </source>
</evidence>
<dbReference type="Proteomes" id="UP000653454">
    <property type="component" value="Unassembled WGS sequence"/>
</dbReference>